<reference evidence="1 2" key="1">
    <citation type="submission" date="2020-03" db="EMBL/GenBank/DDBJ databases">
        <authorList>
            <person name="Wang L."/>
            <person name="He N."/>
            <person name="Li Y."/>
            <person name="Fang Y."/>
            <person name="Zhang F."/>
        </authorList>
    </citation>
    <scope>NUCLEOTIDE SEQUENCE [LARGE SCALE GENOMIC DNA]</scope>
    <source>
        <strain evidence="1 2">36D10-4-7</strain>
    </source>
</reference>
<dbReference type="InterPro" id="IPR007460">
    <property type="entry name" value="BrnT_toxin"/>
</dbReference>
<accession>A0ABX1CP91</accession>
<dbReference type="Proteomes" id="UP000732399">
    <property type="component" value="Unassembled WGS sequence"/>
</dbReference>
<dbReference type="Gene3D" id="3.10.450.530">
    <property type="entry name" value="Ribonuclease toxin, BrnT, of type II toxin-antitoxin system"/>
    <property type="match status" value="1"/>
</dbReference>
<dbReference type="InterPro" id="IPR038573">
    <property type="entry name" value="BrnT_sf"/>
</dbReference>
<dbReference type="Pfam" id="PF04365">
    <property type="entry name" value="BrnT_toxin"/>
    <property type="match status" value="1"/>
</dbReference>
<organism evidence="1 2">
    <name type="scientific">Sphingomonas corticis</name>
    <dbReference type="NCBI Taxonomy" id="2722791"/>
    <lineage>
        <taxon>Bacteria</taxon>
        <taxon>Pseudomonadati</taxon>
        <taxon>Pseudomonadota</taxon>
        <taxon>Alphaproteobacteria</taxon>
        <taxon>Sphingomonadales</taxon>
        <taxon>Sphingomonadaceae</taxon>
        <taxon>Sphingomonas</taxon>
    </lineage>
</organism>
<proteinExistence type="predicted"/>
<protein>
    <submittedName>
        <fullName evidence="1">BrnT family toxin</fullName>
    </submittedName>
</protein>
<comment type="caution">
    <text evidence="1">The sequence shown here is derived from an EMBL/GenBank/DDBJ whole genome shotgun (WGS) entry which is preliminary data.</text>
</comment>
<evidence type="ECO:0000313" key="2">
    <source>
        <dbReference type="Proteomes" id="UP000732399"/>
    </source>
</evidence>
<evidence type="ECO:0000313" key="1">
    <source>
        <dbReference type="EMBL" id="NJR79770.1"/>
    </source>
</evidence>
<dbReference type="EMBL" id="JAAVJH010000009">
    <property type="protein sequence ID" value="NJR79770.1"/>
    <property type="molecule type" value="Genomic_DNA"/>
</dbReference>
<sequence length="87" mass="9852">MDITFDPAKDDANRLKHGLSLADAAAFELSQTIVEADRRRDYSEARFRAFGRVEGGAGCLVFTVRSGEVRAISYRRAHAKEMRRYDL</sequence>
<name>A0ABX1CP91_9SPHN</name>
<gene>
    <name evidence="1" type="ORF">HBH26_14370</name>
</gene>
<dbReference type="RefSeq" id="WP_168135312.1">
    <property type="nucleotide sequence ID" value="NZ_JAAVJH010000009.1"/>
</dbReference>
<keyword evidence="2" id="KW-1185">Reference proteome</keyword>